<organism evidence="6 7">
    <name type="scientific">Corynebacterium lipophilum</name>
    <dbReference type="NCBI Taxonomy" id="2804918"/>
    <lineage>
        <taxon>Bacteria</taxon>
        <taxon>Bacillati</taxon>
        <taxon>Actinomycetota</taxon>
        <taxon>Actinomycetes</taxon>
        <taxon>Mycobacteriales</taxon>
        <taxon>Corynebacteriaceae</taxon>
        <taxon>Corynebacterium</taxon>
    </lineage>
</organism>
<proteinExistence type="inferred from homology"/>
<dbReference type="InterPro" id="IPR013324">
    <property type="entry name" value="RNA_pol_sigma_r3/r4-like"/>
</dbReference>
<dbReference type="Pfam" id="PF04198">
    <property type="entry name" value="Sugar-bind"/>
    <property type="match status" value="1"/>
</dbReference>
<name>A0AAW5HXM4_9CORY</name>
<dbReference type="GO" id="GO:0003677">
    <property type="term" value="F:DNA binding"/>
    <property type="evidence" value="ECO:0007669"/>
    <property type="project" value="UniProtKB-KW"/>
</dbReference>
<protein>
    <submittedName>
        <fullName evidence="6">RNA polymerase subunit sigma-70</fullName>
    </submittedName>
</protein>
<dbReference type="InterPro" id="IPR036388">
    <property type="entry name" value="WH-like_DNA-bd_sf"/>
</dbReference>
<dbReference type="PANTHER" id="PTHR34294">
    <property type="entry name" value="TRANSCRIPTIONAL REGULATOR-RELATED"/>
    <property type="match status" value="1"/>
</dbReference>
<dbReference type="PANTHER" id="PTHR34294:SF1">
    <property type="entry name" value="TRANSCRIPTIONAL REGULATOR LSRR"/>
    <property type="match status" value="1"/>
</dbReference>
<dbReference type="EMBL" id="JAEUWV010000006">
    <property type="protein sequence ID" value="MCO6394511.1"/>
    <property type="molecule type" value="Genomic_DNA"/>
</dbReference>
<comment type="similarity">
    <text evidence="1">Belongs to the SorC transcriptional regulatory family.</text>
</comment>
<dbReference type="RefSeq" id="WP_252931351.1">
    <property type="nucleotide sequence ID" value="NZ_JAEUWV010000006.1"/>
</dbReference>
<keyword evidence="2" id="KW-0805">Transcription regulation</keyword>
<dbReference type="AlphaFoldDB" id="A0AAW5HXM4"/>
<keyword evidence="4" id="KW-0804">Transcription</keyword>
<reference evidence="6 7" key="1">
    <citation type="submission" date="2021-01" db="EMBL/GenBank/DDBJ databases">
        <title>Identification and Characterization of Corynebacterium sp.</title>
        <authorList>
            <person name="Luo Q."/>
            <person name="Qu P."/>
            <person name="Chen Q."/>
        </authorList>
    </citation>
    <scope>NUCLEOTIDE SEQUENCE [LARGE SCALE GENOMIC DNA]</scope>
    <source>
        <strain evidence="6 7">MC-18</strain>
    </source>
</reference>
<evidence type="ECO:0000256" key="3">
    <source>
        <dbReference type="ARBA" id="ARBA00023125"/>
    </source>
</evidence>
<gene>
    <name evidence="6" type="ORF">JMN37_05915</name>
</gene>
<dbReference type="InterPro" id="IPR037171">
    <property type="entry name" value="NagB/RpiA_transferase-like"/>
</dbReference>
<dbReference type="Gene3D" id="3.40.50.1360">
    <property type="match status" value="1"/>
</dbReference>
<comment type="caution">
    <text evidence="6">The sequence shown here is derived from an EMBL/GenBank/DDBJ whole genome shotgun (WGS) entry which is preliminary data.</text>
</comment>
<dbReference type="Gene3D" id="1.10.10.10">
    <property type="entry name" value="Winged helix-like DNA-binding domain superfamily/Winged helix DNA-binding domain"/>
    <property type="match status" value="1"/>
</dbReference>
<dbReference type="SUPFAM" id="SSF88659">
    <property type="entry name" value="Sigma3 and sigma4 domains of RNA polymerase sigma factors"/>
    <property type="match status" value="1"/>
</dbReference>
<sequence>MDTRDRDALTAAKLYYRSELSQAEVAAEMGCSRPTVAKLLQHAKDRGYVTIEVHDPQEADEILIEDLTSRYALEGVRIVHPANPSAAIMEDLGVAGARYLESMPLDGLSVGVSWGKTLLNIARNLRPTNMRARQIVQLKGGSSRSNLATNDFETITGFCTAFNAPALTLPLPVIFERVETKEIVEQDSHIADVLQQGRETDVAVFTVGSVRKQSLLMNLGYLSEEMSRELLGIAVGDACSRFYTREGDVASKRIDDLTVGIELDELRARPRRVLVAGGLYKAEAIETALWMGLASDLVIDQPTAVRVLEIAKTR</sequence>
<evidence type="ECO:0000259" key="5">
    <source>
        <dbReference type="Pfam" id="PF04198"/>
    </source>
</evidence>
<keyword evidence="3" id="KW-0238">DNA-binding</keyword>
<dbReference type="SUPFAM" id="SSF100950">
    <property type="entry name" value="NagB/RpiA/CoA transferase-like"/>
    <property type="match status" value="1"/>
</dbReference>
<evidence type="ECO:0000313" key="6">
    <source>
        <dbReference type="EMBL" id="MCO6394511.1"/>
    </source>
</evidence>
<evidence type="ECO:0000313" key="7">
    <source>
        <dbReference type="Proteomes" id="UP001205920"/>
    </source>
</evidence>
<accession>A0AAW5HXM4</accession>
<dbReference type="GO" id="GO:0030246">
    <property type="term" value="F:carbohydrate binding"/>
    <property type="evidence" value="ECO:0007669"/>
    <property type="project" value="InterPro"/>
</dbReference>
<evidence type="ECO:0000256" key="4">
    <source>
        <dbReference type="ARBA" id="ARBA00023163"/>
    </source>
</evidence>
<evidence type="ECO:0000256" key="2">
    <source>
        <dbReference type="ARBA" id="ARBA00023015"/>
    </source>
</evidence>
<feature type="domain" description="Sugar-binding" evidence="5">
    <location>
        <begin position="65"/>
        <end position="309"/>
    </location>
</feature>
<keyword evidence="7" id="KW-1185">Reference proteome</keyword>
<dbReference type="Proteomes" id="UP001205920">
    <property type="component" value="Unassembled WGS sequence"/>
</dbReference>
<evidence type="ECO:0000256" key="1">
    <source>
        <dbReference type="ARBA" id="ARBA00010466"/>
    </source>
</evidence>
<dbReference type="InterPro" id="IPR051054">
    <property type="entry name" value="SorC_transcr_regulators"/>
</dbReference>
<dbReference type="InterPro" id="IPR007324">
    <property type="entry name" value="Sugar-bd_dom_put"/>
</dbReference>